<evidence type="ECO:0000313" key="3">
    <source>
        <dbReference type="EMBL" id="OXC76684.1"/>
    </source>
</evidence>
<dbReference type="OrthoDB" id="9804145at2"/>
<accession>A0A226WZT2</accession>
<dbReference type="Pfam" id="PF04851">
    <property type="entry name" value="ResIII"/>
    <property type="match status" value="1"/>
</dbReference>
<feature type="transmembrane region" description="Helical" evidence="1">
    <location>
        <begin position="139"/>
        <end position="162"/>
    </location>
</feature>
<organism evidence="3 4">
    <name type="scientific">Caballeronia sordidicola</name>
    <name type="common">Burkholderia sordidicola</name>
    <dbReference type="NCBI Taxonomy" id="196367"/>
    <lineage>
        <taxon>Bacteria</taxon>
        <taxon>Pseudomonadati</taxon>
        <taxon>Pseudomonadota</taxon>
        <taxon>Betaproteobacteria</taxon>
        <taxon>Burkholderiales</taxon>
        <taxon>Burkholderiaceae</taxon>
        <taxon>Caballeronia</taxon>
    </lineage>
</organism>
<dbReference type="AlphaFoldDB" id="A0A226WZT2"/>
<keyword evidence="1" id="KW-0812">Transmembrane</keyword>
<evidence type="ECO:0000313" key="4">
    <source>
        <dbReference type="Proteomes" id="UP000214720"/>
    </source>
</evidence>
<evidence type="ECO:0000256" key="1">
    <source>
        <dbReference type="SAM" id="Phobius"/>
    </source>
</evidence>
<dbReference type="GO" id="GO:0003677">
    <property type="term" value="F:DNA binding"/>
    <property type="evidence" value="ECO:0007669"/>
    <property type="project" value="InterPro"/>
</dbReference>
<dbReference type="EMBL" id="MTHB01000120">
    <property type="protein sequence ID" value="OXC76684.1"/>
    <property type="molecule type" value="Genomic_DNA"/>
</dbReference>
<dbReference type="InterPro" id="IPR027417">
    <property type="entry name" value="P-loop_NTPase"/>
</dbReference>
<comment type="caution">
    <text evidence="3">The sequence shown here is derived from an EMBL/GenBank/DDBJ whole genome shotgun (WGS) entry which is preliminary data.</text>
</comment>
<dbReference type="Proteomes" id="UP000214720">
    <property type="component" value="Unassembled WGS sequence"/>
</dbReference>
<protein>
    <recommendedName>
        <fullName evidence="2">Helicase/UvrB N-terminal domain-containing protein</fullName>
    </recommendedName>
</protein>
<reference evidence="4" key="1">
    <citation type="submission" date="2017-01" db="EMBL/GenBank/DDBJ databases">
        <title>Genome Analysis of Deinococcus marmoris KOPRI26562.</title>
        <authorList>
            <person name="Kim J.H."/>
            <person name="Oh H.-M."/>
        </authorList>
    </citation>
    <scope>NUCLEOTIDE SEQUENCE [LARGE SCALE GENOMIC DNA]</scope>
    <source>
        <strain evidence="4">PAMC 26633</strain>
    </source>
</reference>
<dbReference type="SUPFAM" id="SSF52540">
    <property type="entry name" value="P-loop containing nucleoside triphosphate hydrolases"/>
    <property type="match status" value="1"/>
</dbReference>
<sequence>MAKTVVRRTSTEASLDFGFFHYLWQFFRENRGTIRSYYKDLSKKYLDYNNPERNPKAFLRKPQYEALEIYVFLKEFLDNARVEEIFQQWFEKSGRFAGRGEGGIVGNARQGDIFDAMTKEQYKSVFSLMRRNARVYPNYIFALTMGTGKTILMATCIFYEFLLANKFPKDKRYCHNALVFAPDKTVLQSLREIESFDKSSVIPQEYADLFETRLKFHYLEEAGTSLNTLDGSMFNIVVSNTQKIILKRSRTEKKAADLLFAASEAVFPSGSVYDAAADLYAFDQPEEDAELTLNQRFEKLCRLRQLGIYVDEAHHAFGKNLAKDMGIGAKPEDTSLRTTIDMLAGSLERAGTHVVACYNYTGTPYVGRDVLPEVVYAYGLREAIDKGYLKKVKLHGYSNTRNDEFVDFAIKDFLEQTDGLRPEGMTPKLAFFAATVEELNDELRPAVEAALTRHGIETSSILVNVGDSKLTTNDDIREFNRLDTPESKKRFILLVNKGREGWNCRSLFGVGLYREPKSKIFVLQASMRCLRSIGGGQHTGQVYLAEQNLAILNDELQANFRISTDEVQQIASDKVTLQVHVMKMEKIKLKRVRRSFDIREKILTPGAVLGLAQDDKQAWLELTKGYHIIETTQEGFDPSSAASAKDTRTTDLSDQRQKVTFSALTLVAEVARYLNRNPIEIESILEQTHEGLPAVLRAVNAFNELLYDVVIPRLFSELYDLDERIETEEHEVELIRLPPPERAYYEVTADKHKIARMGDATAEEQGKSFHLDAYAFDSKPEQTLFWDLLREKRVTKLYFTGMLTHGQSEFYFQYIDPESHTVRSYYPDFLFQRDDDSYVIVEVKGDNMIDDPVVLAKKDFAHQVAVASGMTYEVIKGSLAEAREFRHLI</sequence>
<dbReference type="GO" id="GO:0005524">
    <property type="term" value="F:ATP binding"/>
    <property type="evidence" value="ECO:0007669"/>
    <property type="project" value="InterPro"/>
</dbReference>
<dbReference type="RefSeq" id="WP_089162175.1">
    <property type="nucleotide sequence ID" value="NZ_MTHB01000120.1"/>
</dbReference>
<dbReference type="InterPro" id="IPR006935">
    <property type="entry name" value="Helicase/UvrB_N"/>
</dbReference>
<keyword evidence="1" id="KW-0472">Membrane</keyword>
<gene>
    <name evidence="3" type="ORF">BSU04_20560</name>
</gene>
<proteinExistence type="predicted"/>
<feature type="domain" description="Helicase/UvrB N-terminal" evidence="2">
    <location>
        <begin position="136"/>
        <end position="318"/>
    </location>
</feature>
<dbReference type="Gene3D" id="3.40.50.300">
    <property type="entry name" value="P-loop containing nucleotide triphosphate hydrolases"/>
    <property type="match status" value="1"/>
</dbReference>
<dbReference type="GO" id="GO:0016787">
    <property type="term" value="F:hydrolase activity"/>
    <property type="evidence" value="ECO:0007669"/>
    <property type="project" value="InterPro"/>
</dbReference>
<name>A0A226WZT2_CABSO</name>
<evidence type="ECO:0000259" key="2">
    <source>
        <dbReference type="Pfam" id="PF04851"/>
    </source>
</evidence>
<keyword evidence="1" id="KW-1133">Transmembrane helix</keyword>